<dbReference type="AlphaFoldDB" id="A0A0D2X3K6"/>
<protein>
    <submittedName>
        <fullName evidence="4">Uncharacterized protein</fullName>
    </submittedName>
</protein>
<feature type="region of interest" description="Disordered" evidence="2">
    <location>
        <begin position="234"/>
        <end position="253"/>
    </location>
</feature>
<dbReference type="Proteomes" id="UP000008743">
    <property type="component" value="Unassembled WGS sequence"/>
</dbReference>
<keyword evidence="5" id="KW-1185">Reference proteome</keyword>
<evidence type="ECO:0000256" key="2">
    <source>
        <dbReference type="SAM" id="MobiDB-lite"/>
    </source>
</evidence>
<organism evidence="4 5">
    <name type="scientific">Capsaspora owczarzaki (strain ATCC 30864)</name>
    <dbReference type="NCBI Taxonomy" id="595528"/>
    <lineage>
        <taxon>Eukaryota</taxon>
        <taxon>Filasterea</taxon>
        <taxon>Capsaspora</taxon>
    </lineage>
</organism>
<evidence type="ECO:0000313" key="5">
    <source>
        <dbReference type="Proteomes" id="UP000008743"/>
    </source>
</evidence>
<evidence type="ECO:0000256" key="1">
    <source>
        <dbReference type="SAM" id="Coils"/>
    </source>
</evidence>
<feature type="compositionally biased region" description="Low complexity" evidence="2">
    <location>
        <begin position="87"/>
        <end position="110"/>
    </location>
</feature>
<dbReference type="EMBL" id="KE346367">
    <property type="protein sequence ID" value="KJE94474.1"/>
    <property type="molecule type" value="Genomic_DNA"/>
</dbReference>
<keyword evidence="1" id="KW-0175">Coiled coil</keyword>
<dbReference type="InParanoid" id="A0A0D2X3K6"/>
<keyword evidence="3" id="KW-1133">Transmembrane helix</keyword>
<proteinExistence type="predicted"/>
<gene>
    <name evidence="4" type="ORF">CAOG_005110</name>
</gene>
<dbReference type="RefSeq" id="XP_004346795.1">
    <property type="nucleotide sequence ID" value="XM_004346745.2"/>
</dbReference>
<feature type="compositionally biased region" description="Polar residues" evidence="2">
    <location>
        <begin position="60"/>
        <end position="74"/>
    </location>
</feature>
<feature type="region of interest" description="Disordered" evidence="2">
    <location>
        <begin position="147"/>
        <end position="166"/>
    </location>
</feature>
<feature type="region of interest" description="Disordered" evidence="2">
    <location>
        <begin position="60"/>
        <end position="115"/>
    </location>
</feature>
<keyword evidence="3" id="KW-0472">Membrane</keyword>
<sequence length="562" mass="60176">MRTWVPVLLSILPAGLSLLVGATAAIDFVLFLVTLLWLFYVLKKPEDLFQAATLRRAQLASQSQPLHSQRSSAADASWATPPATPVSRSAQRGSLSSSSSSSSPSSVPRRSSGDNAEAAGIIAGRIPTSAAAAPGGSAPALAGLGAQQTVGPSSAGTHLPRGVFAETSSSSSSAAAAAANHHGARKAAAASSNATKDAAEAGDVIATVSDAQRHKLRTRAGYVAASSNLTVVSEEKQQTKSSSSSLQEHKVFEQASSSIRRTVRVQDGATNATGSDSMIQEEMLERQRSRNPALSYATYDPTDSDDLLDDDETGAPVAVTEARRNLLEQTSKLKVTLQPPRSSSVGNIDSSDKEADDDETHREYIEAMAELRGLERRALVTSLIAPFVGAIGIHLLGSQSEGVLMALFSPRLFLVASGLPPFLRLWNTWTSRAHELQQQLDRPLIEAEAMAEREDRLNTQVHTLEHELASVQGELVALKSRVDSSLLKMTRVLRNSKGAIDMHTEASTQRLVSLETRLAESESLLKFGATSLSPTEVTWLSLFRWERPSVKAARLLMLLFRR</sequence>
<feature type="transmembrane region" description="Helical" evidence="3">
    <location>
        <begin position="12"/>
        <end position="40"/>
    </location>
</feature>
<name>A0A0D2X3K6_CAPO3</name>
<keyword evidence="3" id="KW-0812">Transmembrane</keyword>
<feature type="compositionally biased region" description="Polar residues" evidence="2">
    <location>
        <begin position="330"/>
        <end position="349"/>
    </location>
</feature>
<feature type="region of interest" description="Disordered" evidence="2">
    <location>
        <begin position="283"/>
        <end position="311"/>
    </location>
</feature>
<accession>A0A0D2X3K6</accession>
<evidence type="ECO:0000256" key="3">
    <source>
        <dbReference type="SAM" id="Phobius"/>
    </source>
</evidence>
<feature type="compositionally biased region" description="Polar residues" evidence="2">
    <location>
        <begin position="147"/>
        <end position="156"/>
    </location>
</feature>
<evidence type="ECO:0000313" key="4">
    <source>
        <dbReference type="EMBL" id="KJE94474.1"/>
    </source>
</evidence>
<feature type="region of interest" description="Disordered" evidence="2">
    <location>
        <begin position="330"/>
        <end position="360"/>
    </location>
</feature>
<feature type="coiled-coil region" evidence="1">
    <location>
        <begin position="447"/>
        <end position="481"/>
    </location>
</feature>
<feature type="compositionally biased region" description="Acidic residues" evidence="2">
    <location>
        <begin position="302"/>
        <end position="311"/>
    </location>
</feature>
<reference evidence="5" key="1">
    <citation type="submission" date="2011-02" db="EMBL/GenBank/DDBJ databases">
        <title>The Genome Sequence of Capsaspora owczarzaki ATCC 30864.</title>
        <authorList>
            <person name="Russ C."/>
            <person name="Cuomo C."/>
            <person name="Burger G."/>
            <person name="Gray M.W."/>
            <person name="Holland P.W.H."/>
            <person name="King N."/>
            <person name="Lang F.B.F."/>
            <person name="Roger A.J."/>
            <person name="Ruiz-Trillo I."/>
            <person name="Young S.K."/>
            <person name="Zeng Q."/>
            <person name="Gargeya S."/>
            <person name="Alvarado L."/>
            <person name="Berlin A."/>
            <person name="Chapman S.B."/>
            <person name="Chen Z."/>
            <person name="Freedman E."/>
            <person name="Gellesch M."/>
            <person name="Goldberg J."/>
            <person name="Griggs A."/>
            <person name="Gujja S."/>
            <person name="Heilman E."/>
            <person name="Heiman D."/>
            <person name="Howarth C."/>
            <person name="Mehta T."/>
            <person name="Neiman D."/>
            <person name="Pearson M."/>
            <person name="Roberts A."/>
            <person name="Saif S."/>
            <person name="Shea T."/>
            <person name="Shenoy N."/>
            <person name="Sisk P."/>
            <person name="Stolte C."/>
            <person name="Sykes S."/>
            <person name="White J."/>
            <person name="Yandava C."/>
            <person name="Haas B."/>
            <person name="Nusbaum C."/>
            <person name="Birren B."/>
        </authorList>
    </citation>
    <scope>NUCLEOTIDE SEQUENCE</scope>
    <source>
        <strain evidence="5">ATCC 30864</strain>
    </source>
</reference>